<dbReference type="Gene3D" id="1.20.5.1930">
    <property type="match status" value="1"/>
</dbReference>
<dbReference type="InterPro" id="IPR005467">
    <property type="entry name" value="His_kinase_dom"/>
</dbReference>
<dbReference type="InterPro" id="IPR011712">
    <property type="entry name" value="Sig_transdc_His_kin_sub3_dim/P"/>
</dbReference>
<keyword evidence="3" id="KW-0597">Phosphoprotein</keyword>
<dbReference type="Pfam" id="PF07730">
    <property type="entry name" value="HisKA_3"/>
    <property type="match status" value="1"/>
</dbReference>
<keyword evidence="9" id="KW-0812">Transmembrane</keyword>
<dbReference type="GO" id="GO:0016020">
    <property type="term" value="C:membrane"/>
    <property type="evidence" value="ECO:0007669"/>
    <property type="project" value="InterPro"/>
</dbReference>
<evidence type="ECO:0000256" key="1">
    <source>
        <dbReference type="ARBA" id="ARBA00000085"/>
    </source>
</evidence>
<dbReference type="PANTHER" id="PTHR24421:SF10">
    <property type="entry name" value="NITRATE_NITRITE SENSOR PROTEIN NARQ"/>
    <property type="match status" value="1"/>
</dbReference>
<dbReference type="Pfam" id="PF02518">
    <property type="entry name" value="HATPase_c"/>
    <property type="match status" value="1"/>
</dbReference>
<keyword evidence="9" id="KW-1133">Transmembrane helix</keyword>
<comment type="caution">
    <text evidence="11">The sequence shown here is derived from an EMBL/GenBank/DDBJ whole genome shotgun (WGS) entry which is preliminary data.</text>
</comment>
<comment type="catalytic activity">
    <reaction evidence="1">
        <text>ATP + protein L-histidine = ADP + protein N-phospho-L-histidine.</text>
        <dbReference type="EC" id="2.7.13.3"/>
    </reaction>
</comment>
<dbReference type="InterPro" id="IPR011990">
    <property type="entry name" value="TPR-like_helical_dom_sf"/>
</dbReference>
<dbReference type="SUPFAM" id="SSF55874">
    <property type="entry name" value="ATPase domain of HSP90 chaperone/DNA topoisomerase II/histidine kinase"/>
    <property type="match status" value="1"/>
</dbReference>
<dbReference type="Gene3D" id="3.30.565.10">
    <property type="entry name" value="Histidine kinase-like ATPase, C-terminal domain"/>
    <property type="match status" value="1"/>
</dbReference>
<feature type="domain" description="Histidine kinase" evidence="10">
    <location>
        <begin position="401"/>
        <end position="592"/>
    </location>
</feature>
<accession>A0A176TCY7</accession>
<keyword evidence="8" id="KW-0902">Two-component regulatory system</keyword>
<keyword evidence="7" id="KW-0067">ATP-binding</keyword>
<evidence type="ECO:0000256" key="5">
    <source>
        <dbReference type="ARBA" id="ARBA00022741"/>
    </source>
</evidence>
<evidence type="ECO:0000256" key="7">
    <source>
        <dbReference type="ARBA" id="ARBA00022840"/>
    </source>
</evidence>
<proteinExistence type="predicted"/>
<dbReference type="InterPro" id="IPR003594">
    <property type="entry name" value="HATPase_dom"/>
</dbReference>
<gene>
    <name evidence="11" type="ORF">LPB303_05575</name>
</gene>
<keyword evidence="6" id="KW-0418">Kinase</keyword>
<evidence type="ECO:0000256" key="6">
    <source>
        <dbReference type="ARBA" id="ARBA00022777"/>
    </source>
</evidence>
<evidence type="ECO:0000259" key="10">
    <source>
        <dbReference type="PROSITE" id="PS50109"/>
    </source>
</evidence>
<dbReference type="Gene3D" id="1.25.40.10">
    <property type="entry name" value="Tetratricopeptide repeat domain"/>
    <property type="match status" value="1"/>
</dbReference>
<keyword evidence="4" id="KW-0808">Transferase</keyword>
<dbReference type="Proteomes" id="UP000076923">
    <property type="component" value="Unassembled WGS sequence"/>
</dbReference>
<name>A0A176TCY7_9FLAO</name>
<evidence type="ECO:0000256" key="9">
    <source>
        <dbReference type="SAM" id="Phobius"/>
    </source>
</evidence>
<keyword evidence="9" id="KW-0472">Membrane</keyword>
<feature type="transmembrane region" description="Helical" evidence="9">
    <location>
        <begin position="333"/>
        <end position="354"/>
    </location>
</feature>
<dbReference type="GO" id="GO:0005524">
    <property type="term" value="F:ATP binding"/>
    <property type="evidence" value="ECO:0007669"/>
    <property type="project" value="UniProtKB-KW"/>
</dbReference>
<dbReference type="AlphaFoldDB" id="A0A176TCY7"/>
<evidence type="ECO:0000256" key="3">
    <source>
        <dbReference type="ARBA" id="ARBA00022553"/>
    </source>
</evidence>
<dbReference type="InterPro" id="IPR036890">
    <property type="entry name" value="HATPase_C_sf"/>
</dbReference>
<organism evidence="11 12">
    <name type="scientific">Polaribacter atrinae</name>
    <dbReference type="NCBI Taxonomy" id="1333662"/>
    <lineage>
        <taxon>Bacteria</taxon>
        <taxon>Pseudomonadati</taxon>
        <taxon>Bacteroidota</taxon>
        <taxon>Flavobacteriia</taxon>
        <taxon>Flavobacteriales</taxon>
        <taxon>Flavobacteriaceae</taxon>
    </lineage>
</organism>
<evidence type="ECO:0000313" key="11">
    <source>
        <dbReference type="EMBL" id="OAD45757.1"/>
    </source>
</evidence>
<dbReference type="EMBL" id="LVWE01000010">
    <property type="protein sequence ID" value="OAD45757.1"/>
    <property type="molecule type" value="Genomic_DNA"/>
</dbReference>
<keyword evidence="5" id="KW-0547">Nucleotide-binding</keyword>
<dbReference type="EC" id="2.7.13.3" evidence="2"/>
<protein>
    <recommendedName>
        <fullName evidence="2">histidine kinase</fullName>
        <ecNumber evidence="2">2.7.13.3</ecNumber>
    </recommendedName>
</protein>
<dbReference type="CDD" id="cd16917">
    <property type="entry name" value="HATPase_UhpB-NarQ-NarX-like"/>
    <property type="match status" value="1"/>
</dbReference>
<dbReference type="InterPro" id="IPR019734">
    <property type="entry name" value="TPR_rpt"/>
</dbReference>
<dbReference type="SMART" id="SM00028">
    <property type="entry name" value="TPR"/>
    <property type="match status" value="2"/>
</dbReference>
<evidence type="ECO:0000256" key="8">
    <source>
        <dbReference type="ARBA" id="ARBA00023012"/>
    </source>
</evidence>
<sequence length="599" mass="69197">MFLFLLIFFKALSNRKEVVFHTASFCMQLNDSVLIKSFKNVDKLYKEKKFDVALKNAFTLLDSSKNKNRSVFYKTNYLIGNIFYETLSFNDGIKYFRVNVDNMLNDSLLLDNKDENLESKLLLIQNYLRLGSSYHKLKERSNVKDKEQIKNYRDSTLYYYKKILDFNDLNKIYLDTKAKAYSNLSAFYINDSLYDLATKYANKSIKIHKLNNNKINQAAALGNLASIYLIKEDFNLAKEIYLEGLDLIKNDNSSKAVRFKASLYANLSWAMYKLKDYKAYEFQEISYGIKDELRDTEIRGIVKKINAEYDVNTVKKLVLKEEENKRLKNQRTFWLLGIGSVIIIITLLFALIFYKLRQKNLSLKLSQTQLVQSQNLEKIKSDSQVRILNATIDGKESERKQIAETLHDSISALLSSANLHLQATRGLFKGETPVEIDKTQKIIKEASQSIRDLSHTLVSSVLLKFGLKYAIKEIAEKYSNSQIKIDTRIGETRRYEQNFEIKVYNIIQEFVNNILKHSKAEKAMIKIDEADGKLYLRISDDGVGFDKNKVVNKEGLGLNQIDARIQMMQGEFNIDTAPKSGTVIKVVLPILEKKQVNLV</sequence>
<dbReference type="SMART" id="SM00387">
    <property type="entry name" value="HATPase_c"/>
    <property type="match status" value="1"/>
</dbReference>
<dbReference type="InterPro" id="IPR050482">
    <property type="entry name" value="Sensor_HK_TwoCompSys"/>
</dbReference>
<dbReference type="PANTHER" id="PTHR24421">
    <property type="entry name" value="NITRATE/NITRITE SENSOR PROTEIN NARX-RELATED"/>
    <property type="match status" value="1"/>
</dbReference>
<evidence type="ECO:0000256" key="2">
    <source>
        <dbReference type="ARBA" id="ARBA00012438"/>
    </source>
</evidence>
<dbReference type="STRING" id="1333662.LPB303_05575"/>
<dbReference type="GO" id="GO:0000155">
    <property type="term" value="F:phosphorelay sensor kinase activity"/>
    <property type="evidence" value="ECO:0007669"/>
    <property type="project" value="InterPro"/>
</dbReference>
<dbReference type="SUPFAM" id="SSF48452">
    <property type="entry name" value="TPR-like"/>
    <property type="match status" value="1"/>
</dbReference>
<dbReference type="GO" id="GO:0046983">
    <property type="term" value="F:protein dimerization activity"/>
    <property type="evidence" value="ECO:0007669"/>
    <property type="project" value="InterPro"/>
</dbReference>
<evidence type="ECO:0000256" key="4">
    <source>
        <dbReference type="ARBA" id="ARBA00022679"/>
    </source>
</evidence>
<dbReference type="PROSITE" id="PS50109">
    <property type="entry name" value="HIS_KIN"/>
    <property type="match status" value="1"/>
</dbReference>
<evidence type="ECO:0000313" key="12">
    <source>
        <dbReference type="Proteomes" id="UP000076923"/>
    </source>
</evidence>
<reference evidence="11 12" key="1">
    <citation type="submission" date="2016-02" db="EMBL/GenBank/DDBJ databases">
        <title>Draft genome sequence of Polaribacter atrinae KACC17473.</title>
        <authorList>
            <person name="Shin S.-K."/>
            <person name="Yi H."/>
        </authorList>
    </citation>
    <scope>NUCLEOTIDE SEQUENCE [LARGE SCALE GENOMIC DNA]</scope>
    <source>
        <strain evidence="11 12">KACC 17473</strain>
    </source>
</reference>
<keyword evidence="12" id="KW-1185">Reference proteome</keyword>